<sequence>MWRQCPHKSEAHKLLAPTRTPRFSGSRPVRSYSRGATKQQPEVTRCQVCQASSSSQPTSKQAAQRRDLKTQATKSKGFGGAATVDLLQIHVSCKETLREGDKVHVEVSLKPEETLKAWNSVASKTQRRTPEDAHRRRGIADRSQEAGLKEKAIQKLMLAALPKATKPYEAKVLQESLGIAESAKVMAGRFQPYQPFSFTVVMKLAPEVKWLTPYTSLQVTVPYLVDEEVNKKNAAAKMKELQRRSGKLRVVTDRTCEKGDVAILRLQQVSRPQTAAEAVEDKTAAGHTTNASPLGGRPIDVDEWTDQAENIRVDTDLPEQWTASGVGHAYAPEILEGVMGMKPQQRRSLKVYREPRTGQWWVLAMNMLELFSWDLPEMTDEWAKGLQGGWASDTVQALETKALQITEAEAGQDAAQATFVAIAQAVAAAVEVEVPEAMIEEVGRMEFQKQATQYVLEEKIPRASLEKMVTESAVNQFIEQQRPQIVELVKKEMGIQEIYDRERIEVTEQEILAEMTATAEQFEGMNETFDPQKLREQIIETLKGIKTLAWLEEHNDIKYEAPPPPIQPALLDGFVGPQELAEYKMEPEFYVPTATVTGPSK</sequence>
<feature type="domain" description="Trigger factor C-terminal" evidence="5">
    <location>
        <begin position="394"/>
        <end position="543"/>
    </location>
</feature>
<evidence type="ECO:0000259" key="4">
    <source>
        <dbReference type="Pfam" id="PF05697"/>
    </source>
</evidence>
<protein>
    <recommendedName>
        <fullName evidence="8">Peptidylprolyl isomerase</fullName>
    </recommendedName>
</protein>
<evidence type="ECO:0000313" key="6">
    <source>
        <dbReference type="EMBL" id="KAK9821362.1"/>
    </source>
</evidence>
<dbReference type="Proteomes" id="UP001438707">
    <property type="component" value="Unassembled WGS sequence"/>
</dbReference>
<name>A0AAW1QIT1_9CHLO</name>
<dbReference type="Pfam" id="PF05698">
    <property type="entry name" value="Trigger_C"/>
    <property type="match status" value="1"/>
</dbReference>
<dbReference type="GO" id="GO:0003755">
    <property type="term" value="F:peptidyl-prolyl cis-trans isomerase activity"/>
    <property type="evidence" value="ECO:0007669"/>
    <property type="project" value="UniProtKB-KW"/>
</dbReference>
<keyword evidence="1" id="KW-0697">Rotamase</keyword>
<feature type="region of interest" description="Disordered" evidence="3">
    <location>
        <begin position="275"/>
        <end position="299"/>
    </location>
</feature>
<gene>
    <name evidence="6" type="ORF">WJX74_003638</name>
</gene>
<reference evidence="6 7" key="1">
    <citation type="journal article" date="2024" name="Nat. Commun.">
        <title>Phylogenomics reveals the evolutionary origins of lichenization in chlorophyte algae.</title>
        <authorList>
            <person name="Puginier C."/>
            <person name="Libourel C."/>
            <person name="Otte J."/>
            <person name="Skaloud P."/>
            <person name="Haon M."/>
            <person name="Grisel S."/>
            <person name="Petersen M."/>
            <person name="Berrin J.G."/>
            <person name="Delaux P.M."/>
            <person name="Dal Grande F."/>
            <person name="Keller J."/>
        </authorList>
    </citation>
    <scope>NUCLEOTIDE SEQUENCE [LARGE SCALE GENOMIC DNA]</scope>
    <source>
        <strain evidence="6 7">SAG 2145</strain>
    </source>
</reference>
<dbReference type="EMBL" id="JALJOS010000038">
    <property type="protein sequence ID" value="KAK9821362.1"/>
    <property type="molecule type" value="Genomic_DNA"/>
</dbReference>
<dbReference type="Pfam" id="PF05697">
    <property type="entry name" value="Trigger_N"/>
    <property type="match status" value="1"/>
</dbReference>
<evidence type="ECO:0000256" key="1">
    <source>
        <dbReference type="ARBA" id="ARBA00023110"/>
    </source>
</evidence>
<feature type="compositionally biased region" description="Basic and acidic residues" evidence="3">
    <location>
        <begin position="128"/>
        <end position="141"/>
    </location>
</feature>
<dbReference type="InterPro" id="IPR008880">
    <property type="entry name" value="Trigger_fac_C"/>
</dbReference>
<feature type="compositionally biased region" description="Polar residues" evidence="3">
    <location>
        <begin position="34"/>
        <end position="62"/>
    </location>
</feature>
<dbReference type="AlphaFoldDB" id="A0AAW1QIT1"/>
<feature type="region of interest" description="Disordered" evidence="3">
    <location>
        <begin position="1"/>
        <end position="75"/>
    </location>
</feature>
<dbReference type="GO" id="GO:0006457">
    <property type="term" value="P:protein folding"/>
    <property type="evidence" value="ECO:0007669"/>
    <property type="project" value="InterPro"/>
</dbReference>
<keyword evidence="2" id="KW-0413">Isomerase</keyword>
<dbReference type="InterPro" id="IPR037041">
    <property type="entry name" value="Trigger_fac_C_sf"/>
</dbReference>
<dbReference type="Gene3D" id="1.10.3120.10">
    <property type="entry name" value="Trigger factor, C-terminal domain"/>
    <property type="match status" value="1"/>
</dbReference>
<evidence type="ECO:0000256" key="3">
    <source>
        <dbReference type="SAM" id="MobiDB-lite"/>
    </source>
</evidence>
<proteinExistence type="predicted"/>
<feature type="region of interest" description="Disordered" evidence="3">
    <location>
        <begin position="122"/>
        <end position="141"/>
    </location>
</feature>
<evidence type="ECO:0000259" key="5">
    <source>
        <dbReference type="Pfam" id="PF05698"/>
    </source>
</evidence>
<dbReference type="GO" id="GO:0015031">
    <property type="term" value="P:protein transport"/>
    <property type="evidence" value="ECO:0007669"/>
    <property type="project" value="InterPro"/>
</dbReference>
<comment type="caution">
    <text evidence="6">The sequence shown here is derived from an EMBL/GenBank/DDBJ whole genome shotgun (WGS) entry which is preliminary data.</text>
</comment>
<dbReference type="InterPro" id="IPR008881">
    <property type="entry name" value="Trigger_fac_ribosome-bd_bac"/>
</dbReference>
<accession>A0AAW1QIT1</accession>
<evidence type="ECO:0008006" key="8">
    <source>
        <dbReference type="Google" id="ProtNLM"/>
    </source>
</evidence>
<evidence type="ECO:0000256" key="2">
    <source>
        <dbReference type="ARBA" id="ARBA00023235"/>
    </source>
</evidence>
<evidence type="ECO:0000313" key="7">
    <source>
        <dbReference type="Proteomes" id="UP001438707"/>
    </source>
</evidence>
<feature type="domain" description="Trigger factor ribosome-binding bacterial" evidence="4">
    <location>
        <begin position="99"/>
        <end position="231"/>
    </location>
</feature>
<dbReference type="InterPro" id="IPR027304">
    <property type="entry name" value="Trigger_fact/SurA_dom_sf"/>
</dbReference>
<organism evidence="6 7">
    <name type="scientific">Apatococcus lobatus</name>
    <dbReference type="NCBI Taxonomy" id="904363"/>
    <lineage>
        <taxon>Eukaryota</taxon>
        <taxon>Viridiplantae</taxon>
        <taxon>Chlorophyta</taxon>
        <taxon>core chlorophytes</taxon>
        <taxon>Trebouxiophyceae</taxon>
        <taxon>Chlorellales</taxon>
        <taxon>Chlorellaceae</taxon>
        <taxon>Apatococcus</taxon>
    </lineage>
</organism>
<dbReference type="SUPFAM" id="SSF109998">
    <property type="entry name" value="Triger factor/SurA peptide-binding domain-like"/>
    <property type="match status" value="1"/>
</dbReference>
<keyword evidence="7" id="KW-1185">Reference proteome</keyword>